<dbReference type="EMBL" id="CP003378">
    <property type="protein sequence ID" value="AFZ71096.1"/>
    <property type="molecule type" value="Genomic_DNA"/>
</dbReference>
<dbReference type="STRING" id="1056495.Calag_1387"/>
<dbReference type="eggNOG" id="arCOG01815">
    <property type="taxonomic scope" value="Archaea"/>
</dbReference>
<feature type="transmembrane region" description="Helical" evidence="1">
    <location>
        <begin position="279"/>
        <end position="297"/>
    </location>
</feature>
<dbReference type="AlphaFoldDB" id="L0AB59"/>
<evidence type="ECO:0000313" key="2">
    <source>
        <dbReference type="EMBL" id="AFZ71096.1"/>
    </source>
</evidence>
<feature type="transmembrane region" description="Helical" evidence="1">
    <location>
        <begin position="21"/>
        <end position="44"/>
    </location>
</feature>
<keyword evidence="1" id="KW-1133">Transmembrane helix</keyword>
<feature type="transmembrane region" description="Helical" evidence="1">
    <location>
        <begin position="50"/>
        <end position="70"/>
    </location>
</feature>
<feature type="transmembrane region" description="Helical" evidence="1">
    <location>
        <begin position="378"/>
        <end position="399"/>
    </location>
</feature>
<dbReference type="KEGG" id="clg:Calag_1387"/>
<proteinExistence type="predicted"/>
<evidence type="ECO:0000313" key="3">
    <source>
        <dbReference type="Proteomes" id="UP000010469"/>
    </source>
</evidence>
<feature type="transmembrane region" description="Helical" evidence="1">
    <location>
        <begin position="256"/>
        <end position="273"/>
    </location>
</feature>
<gene>
    <name evidence="2" type="ordered locus">Calag_1387</name>
</gene>
<name>L0AB59_CALLD</name>
<feature type="transmembrane region" description="Helical" evidence="1">
    <location>
        <begin position="198"/>
        <end position="218"/>
    </location>
</feature>
<feature type="transmembrane region" description="Helical" evidence="1">
    <location>
        <begin position="419"/>
        <end position="439"/>
    </location>
</feature>
<feature type="transmembrane region" description="Helical" evidence="1">
    <location>
        <begin position="224"/>
        <end position="244"/>
    </location>
</feature>
<keyword evidence="1" id="KW-0472">Membrane</keyword>
<accession>L0AB59</accession>
<dbReference type="HOGENOM" id="CLU_592654_0_0_2"/>
<dbReference type="RefSeq" id="WP_015232993.1">
    <property type="nucleotide sequence ID" value="NC_019791.1"/>
</dbReference>
<reference evidence="3" key="1">
    <citation type="submission" date="2012-03" db="EMBL/GenBank/DDBJ databases">
        <title>Complete genome of Caldisphaera lagunensis DSM 15908.</title>
        <authorList>
            <person name="Lucas S."/>
            <person name="Copeland A."/>
            <person name="Lapidus A."/>
            <person name="Glavina del Rio T."/>
            <person name="Dalin E."/>
            <person name="Tice H."/>
            <person name="Bruce D."/>
            <person name="Goodwin L."/>
            <person name="Pitluck S."/>
            <person name="Peters L."/>
            <person name="Mikhailova N."/>
            <person name="Teshima H."/>
            <person name="Kyrpides N."/>
            <person name="Mavromatis K."/>
            <person name="Ivanova N."/>
            <person name="Brettin T."/>
            <person name="Detter J.C."/>
            <person name="Han C."/>
            <person name="Larimer F."/>
            <person name="Land M."/>
            <person name="Hauser L."/>
            <person name="Markowitz V."/>
            <person name="Cheng J.-F."/>
            <person name="Hugenholtz P."/>
            <person name="Woyke T."/>
            <person name="Wu D."/>
            <person name="Spring S."/>
            <person name="Schroeder M."/>
            <person name="Brambilla E."/>
            <person name="Klenk H.-P."/>
            <person name="Eisen J.A."/>
        </authorList>
    </citation>
    <scope>NUCLEOTIDE SEQUENCE [LARGE SCALE GENOMIC DNA]</scope>
    <source>
        <strain evidence="3">DSM 15908 / JCM 11604 / IC-154</strain>
    </source>
</reference>
<sequence>MINLIKPKNIDNLKIDIKSAILINKVSYILRIASFPLLSISGYFLHIHKIIDSIIILVFALLFFFSNFWITDLWLKLVDNGIENELPTLLAFLIPYAATTKNLVDLLLNIPKSLKLFYINKEIERLKLLLNFTQDSRKALSQLGETTPNARFRRLIIEHVQTETMGTSKNRITMLLYRYAILGIRDRWRNYTILGKELAEIDIGIMLSIGMLAVLMLLGNYNLLSILLLLGLFLIPISSIILILTRPKIGEPEGNFFIITISIISPLISSFLILRGFQYLSIVPFIISIPILEIYNYNKSKEADNALSYLRIASEKAKLGKRFDIELNKSKILAKNIIQGILESEKIAGKVGASNAIEGLRLIIEESRRLSNLIKAQSLFMISIALFSPLISIMAINIISNTFLTASQFLPINYDMVNTSRIIIASLSPLSTLPISILYRGKNPTLIPNLLSTLITLFVIR</sequence>
<keyword evidence="1" id="KW-0812">Transmembrane</keyword>
<evidence type="ECO:0000256" key="1">
    <source>
        <dbReference type="SAM" id="Phobius"/>
    </source>
</evidence>
<organism evidence="2 3">
    <name type="scientific">Caldisphaera lagunensis (strain DSM 15908 / JCM 11604 / ANMR 0165 / IC-154)</name>
    <dbReference type="NCBI Taxonomy" id="1056495"/>
    <lineage>
        <taxon>Archaea</taxon>
        <taxon>Thermoproteota</taxon>
        <taxon>Thermoprotei</taxon>
        <taxon>Acidilobales</taxon>
        <taxon>Caldisphaeraceae</taxon>
        <taxon>Caldisphaera</taxon>
    </lineage>
</organism>
<dbReference type="Proteomes" id="UP000010469">
    <property type="component" value="Chromosome"/>
</dbReference>
<dbReference type="GeneID" id="14212647"/>
<keyword evidence="3" id="KW-1185">Reference proteome</keyword>
<evidence type="ECO:0008006" key="4">
    <source>
        <dbReference type="Google" id="ProtNLM"/>
    </source>
</evidence>
<protein>
    <recommendedName>
        <fullName evidence="4">Archaeal flagella assembly protein J</fullName>
    </recommendedName>
</protein>
<dbReference type="InParanoid" id="L0AB59"/>